<evidence type="ECO:0000313" key="3">
    <source>
        <dbReference type="Proteomes" id="UP000298416"/>
    </source>
</evidence>
<feature type="region of interest" description="Disordered" evidence="1">
    <location>
        <begin position="207"/>
        <end position="235"/>
    </location>
</feature>
<evidence type="ECO:0000256" key="1">
    <source>
        <dbReference type="SAM" id="MobiDB-lite"/>
    </source>
</evidence>
<proteinExistence type="predicted"/>
<keyword evidence="3" id="KW-1185">Reference proteome</keyword>
<reference evidence="2" key="2">
    <citation type="submission" date="2020-08" db="EMBL/GenBank/DDBJ databases">
        <title>Plant Genome Project.</title>
        <authorList>
            <person name="Zhang R.-G."/>
        </authorList>
    </citation>
    <scope>NUCLEOTIDE SEQUENCE</scope>
    <source>
        <strain evidence="2">Huo1</strain>
        <tissue evidence="2">Leaf</tissue>
    </source>
</reference>
<name>A0A8X8Y653_SALSN</name>
<dbReference type="AlphaFoldDB" id="A0A8X8Y653"/>
<evidence type="ECO:0000313" key="2">
    <source>
        <dbReference type="EMBL" id="KAG6424068.1"/>
    </source>
</evidence>
<protein>
    <recommendedName>
        <fullName evidence="4">Myb/SANT-like domain-containing protein</fullName>
    </recommendedName>
</protein>
<reference evidence="2" key="1">
    <citation type="submission" date="2018-01" db="EMBL/GenBank/DDBJ databases">
        <authorList>
            <person name="Mao J.F."/>
        </authorList>
    </citation>
    <scope>NUCLEOTIDE SEQUENCE</scope>
    <source>
        <strain evidence="2">Huo1</strain>
        <tissue evidence="2">Leaf</tissue>
    </source>
</reference>
<dbReference type="PANTHER" id="PTHR46250">
    <property type="entry name" value="MYB/SANT-LIKE DNA-BINDING DOMAIN PROTEIN-RELATED"/>
    <property type="match status" value="1"/>
</dbReference>
<dbReference type="EMBL" id="PNBA02000005">
    <property type="protein sequence ID" value="KAG6424068.1"/>
    <property type="molecule type" value="Genomic_DNA"/>
</dbReference>
<accession>A0A8X8Y653</accession>
<gene>
    <name evidence="2" type="ORF">SASPL_114480</name>
</gene>
<dbReference type="Proteomes" id="UP000298416">
    <property type="component" value="Unassembled WGS sequence"/>
</dbReference>
<feature type="compositionally biased region" description="Polar residues" evidence="1">
    <location>
        <begin position="209"/>
        <end position="219"/>
    </location>
</feature>
<organism evidence="2">
    <name type="scientific">Salvia splendens</name>
    <name type="common">Scarlet sage</name>
    <dbReference type="NCBI Taxonomy" id="180675"/>
    <lineage>
        <taxon>Eukaryota</taxon>
        <taxon>Viridiplantae</taxon>
        <taxon>Streptophyta</taxon>
        <taxon>Embryophyta</taxon>
        <taxon>Tracheophyta</taxon>
        <taxon>Spermatophyta</taxon>
        <taxon>Magnoliopsida</taxon>
        <taxon>eudicotyledons</taxon>
        <taxon>Gunneridae</taxon>
        <taxon>Pentapetalae</taxon>
        <taxon>asterids</taxon>
        <taxon>lamiids</taxon>
        <taxon>Lamiales</taxon>
        <taxon>Lamiaceae</taxon>
        <taxon>Nepetoideae</taxon>
        <taxon>Mentheae</taxon>
        <taxon>Salviinae</taxon>
        <taxon>Salvia</taxon>
        <taxon>Salvia subgen. Calosphace</taxon>
        <taxon>core Calosphace</taxon>
    </lineage>
</organism>
<comment type="caution">
    <text evidence="2">The sequence shown here is derived from an EMBL/GenBank/DDBJ whole genome shotgun (WGS) entry which is preliminary data.</text>
</comment>
<sequence>MGDARGSSSFSNLNSGSVDHALLKPVKIEKGRRAWSVREEEIFLSSLKELVAIGWKTDNGFKGGYGKMLEIAMQREFPGTDIREKPHINSKLTTWKKNYSSLVNMLSLSGAGFNARGDFLIDLSNDQWEHVMKVDTNEKSMRNKTWPYFDEWNIIFGKDRANGDSAEGLKKAVNELDAQEAMGNTNTSGEHSINVDKDDITGEEDDTVSVFQENGTNGLKRSDRKRKGDDSTNPTFQLLSKMHADTTESLAQRDKFEAIRILLEKQEHLDVVIALPESERLDYITYILDKVYQSVSQEINAQDALANAKPKTYLGLPILSKASILLSEYVMY</sequence>
<evidence type="ECO:0008006" key="4">
    <source>
        <dbReference type="Google" id="ProtNLM"/>
    </source>
</evidence>